<keyword evidence="2" id="KW-1185">Reference proteome</keyword>
<evidence type="ECO:0000313" key="1">
    <source>
        <dbReference type="EMBL" id="KLO09275.1"/>
    </source>
</evidence>
<accession>A0A0H2RBM4</accession>
<reference evidence="1 2" key="1">
    <citation type="submission" date="2015-04" db="EMBL/GenBank/DDBJ databases">
        <title>Complete genome sequence of Schizopora paradoxa KUC8140, a cosmopolitan wood degrader in East Asia.</title>
        <authorList>
            <consortium name="DOE Joint Genome Institute"/>
            <person name="Min B."/>
            <person name="Park H."/>
            <person name="Jang Y."/>
            <person name="Kim J.-J."/>
            <person name="Kim K.H."/>
            <person name="Pangilinan J."/>
            <person name="Lipzen A."/>
            <person name="Riley R."/>
            <person name="Grigoriev I.V."/>
            <person name="Spatafora J.W."/>
            <person name="Choi I.-G."/>
        </authorList>
    </citation>
    <scope>NUCLEOTIDE SEQUENCE [LARGE SCALE GENOMIC DNA]</scope>
    <source>
        <strain evidence="1 2">KUC8140</strain>
    </source>
</reference>
<dbReference type="EMBL" id="KQ086061">
    <property type="protein sequence ID" value="KLO09275.1"/>
    <property type="molecule type" value="Genomic_DNA"/>
</dbReference>
<evidence type="ECO:0000313" key="2">
    <source>
        <dbReference type="Proteomes" id="UP000053477"/>
    </source>
</evidence>
<organism evidence="1 2">
    <name type="scientific">Schizopora paradoxa</name>
    <dbReference type="NCBI Taxonomy" id="27342"/>
    <lineage>
        <taxon>Eukaryota</taxon>
        <taxon>Fungi</taxon>
        <taxon>Dikarya</taxon>
        <taxon>Basidiomycota</taxon>
        <taxon>Agaricomycotina</taxon>
        <taxon>Agaricomycetes</taxon>
        <taxon>Hymenochaetales</taxon>
        <taxon>Schizoporaceae</taxon>
        <taxon>Schizopora</taxon>
    </lineage>
</organism>
<dbReference type="AlphaFoldDB" id="A0A0H2RBM4"/>
<sequence length="207" mass="23737">MSNQGDQKTFLINQIICSLDQNIILCNKNSQELDKIHIQSLNLLNSKTITQEIFVKNSIDSLFDKLISLEEIKKNTGKSVQELNNMVLPPTLEIHPLTMQWINNLIQWMANVLYKQDKCGRLMVVYQAQEAWKIKGVSTSVPGALLQLFFTHPKNCEERGVWKTKTSAIFHTYWTQKENSLENGAINIVHRSAFHSEKRVILVQGPC</sequence>
<dbReference type="Proteomes" id="UP000053477">
    <property type="component" value="Unassembled WGS sequence"/>
</dbReference>
<protein>
    <submittedName>
        <fullName evidence="1">Uncharacterized protein</fullName>
    </submittedName>
</protein>
<proteinExistence type="predicted"/>
<dbReference type="InParanoid" id="A0A0H2RBM4"/>
<gene>
    <name evidence="1" type="ORF">SCHPADRAFT_980390</name>
</gene>
<name>A0A0H2RBM4_9AGAM</name>